<dbReference type="Proteomes" id="UP000250078">
    <property type="component" value="Unassembled WGS sequence"/>
</dbReference>
<protein>
    <submittedName>
        <fullName evidence="1">Uncharacterized protein</fullName>
    </submittedName>
</protein>
<keyword evidence="2" id="KW-1185">Reference proteome</keyword>
<gene>
    <name evidence="1" type="ORF">K441DRAFT_670122</name>
</gene>
<proteinExistence type="predicted"/>
<evidence type="ECO:0000313" key="1">
    <source>
        <dbReference type="EMBL" id="OCK87802.1"/>
    </source>
</evidence>
<dbReference type="EMBL" id="KV748254">
    <property type="protein sequence ID" value="OCK87802.1"/>
    <property type="molecule type" value="Genomic_DNA"/>
</dbReference>
<name>A0ACC8EN40_9PEZI</name>
<reference evidence="1 2" key="1">
    <citation type="journal article" date="2016" name="Nat. Commun.">
        <title>Ectomycorrhizal ecology is imprinted in the genome of the dominant symbiotic fungus Cenococcum geophilum.</title>
        <authorList>
            <consortium name="DOE Joint Genome Institute"/>
            <person name="Peter M."/>
            <person name="Kohler A."/>
            <person name="Ohm R.A."/>
            <person name="Kuo A."/>
            <person name="Krutzmann J."/>
            <person name="Morin E."/>
            <person name="Arend M."/>
            <person name="Barry K.W."/>
            <person name="Binder M."/>
            <person name="Choi C."/>
            <person name="Clum A."/>
            <person name="Copeland A."/>
            <person name="Grisel N."/>
            <person name="Haridas S."/>
            <person name="Kipfer T."/>
            <person name="LaButti K."/>
            <person name="Lindquist E."/>
            <person name="Lipzen A."/>
            <person name="Maire R."/>
            <person name="Meier B."/>
            <person name="Mihaltcheva S."/>
            <person name="Molinier V."/>
            <person name="Murat C."/>
            <person name="Poggeler S."/>
            <person name="Quandt C.A."/>
            <person name="Sperisen C."/>
            <person name="Tritt A."/>
            <person name="Tisserant E."/>
            <person name="Crous P.W."/>
            <person name="Henrissat B."/>
            <person name="Nehls U."/>
            <person name="Egli S."/>
            <person name="Spatafora J.W."/>
            <person name="Grigoriev I.V."/>
            <person name="Martin F.M."/>
        </authorList>
    </citation>
    <scope>NUCLEOTIDE SEQUENCE [LARGE SCALE GENOMIC DNA]</scope>
    <source>
        <strain evidence="1 2">1.58</strain>
    </source>
</reference>
<evidence type="ECO:0000313" key="2">
    <source>
        <dbReference type="Proteomes" id="UP000250078"/>
    </source>
</evidence>
<organism evidence="1 2">
    <name type="scientific">Cenococcum geophilum 1.58</name>
    <dbReference type="NCBI Taxonomy" id="794803"/>
    <lineage>
        <taxon>Eukaryota</taxon>
        <taxon>Fungi</taxon>
        <taxon>Dikarya</taxon>
        <taxon>Ascomycota</taxon>
        <taxon>Pezizomycotina</taxon>
        <taxon>Dothideomycetes</taxon>
        <taxon>Pleosporomycetidae</taxon>
        <taxon>Gloniales</taxon>
        <taxon>Gloniaceae</taxon>
        <taxon>Cenococcum</taxon>
    </lineage>
</organism>
<sequence length="50" mass="5744">MSSNHARIDADLVQKTQYKIPPNKTAKKIPPKPWPLSEFCIPEHGYQILL</sequence>
<feature type="non-terminal residue" evidence="1">
    <location>
        <position position="50"/>
    </location>
</feature>
<accession>A0ACC8EN40</accession>